<organism evidence="1 2">
    <name type="scientific">Maricaulis maris (strain MCS10)</name>
    <name type="common">Caulobacter maris</name>
    <dbReference type="NCBI Taxonomy" id="394221"/>
    <lineage>
        <taxon>Bacteria</taxon>
        <taxon>Pseudomonadati</taxon>
        <taxon>Pseudomonadota</taxon>
        <taxon>Alphaproteobacteria</taxon>
        <taxon>Maricaulales</taxon>
        <taxon>Maricaulaceae</taxon>
        <taxon>Maricaulis</taxon>
    </lineage>
</organism>
<dbReference type="GO" id="GO:0006790">
    <property type="term" value="P:sulfur compound metabolic process"/>
    <property type="evidence" value="ECO:0007669"/>
    <property type="project" value="TreeGrafter"/>
</dbReference>
<dbReference type="STRING" id="394221.Mmar10_2481"/>
<dbReference type="OrthoDB" id="977108at2"/>
<dbReference type="EMBL" id="CP000449">
    <property type="protein sequence ID" value="ABI66769.1"/>
    <property type="molecule type" value="Genomic_DNA"/>
</dbReference>
<dbReference type="Gene3D" id="3.40.50.300">
    <property type="entry name" value="P-loop containing nucleotide triphosphate hydrolases"/>
    <property type="match status" value="1"/>
</dbReference>
<keyword evidence="2" id="KW-1185">Reference proteome</keyword>
<dbReference type="RefSeq" id="WP_011644414.1">
    <property type="nucleotide sequence ID" value="NC_008347.1"/>
</dbReference>
<dbReference type="KEGG" id="mmr:Mmar10_2481"/>
<dbReference type="InterPro" id="IPR027417">
    <property type="entry name" value="P-loop_NTPase"/>
</dbReference>
<dbReference type="PANTHER" id="PTHR10704">
    <property type="entry name" value="CARBOHYDRATE SULFOTRANSFERASE"/>
    <property type="match status" value="1"/>
</dbReference>
<dbReference type="Proteomes" id="UP000001964">
    <property type="component" value="Chromosome"/>
</dbReference>
<accession>Q0ALS4</accession>
<dbReference type="InterPro" id="IPR051135">
    <property type="entry name" value="Gal/GlcNAc/GalNAc_ST"/>
</dbReference>
<dbReference type="GO" id="GO:0006044">
    <property type="term" value="P:N-acetylglucosamine metabolic process"/>
    <property type="evidence" value="ECO:0007669"/>
    <property type="project" value="TreeGrafter"/>
</dbReference>
<evidence type="ECO:0008006" key="3">
    <source>
        <dbReference type="Google" id="ProtNLM"/>
    </source>
</evidence>
<evidence type="ECO:0000313" key="1">
    <source>
        <dbReference type="EMBL" id="ABI66769.1"/>
    </source>
</evidence>
<proteinExistence type="predicted"/>
<protein>
    <recommendedName>
        <fullName evidence="3">Sulfotransferase family protein</fullName>
    </recommendedName>
</protein>
<dbReference type="eggNOG" id="COG0457">
    <property type="taxonomic scope" value="Bacteria"/>
</dbReference>
<gene>
    <name evidence="1" type="ordered locus">Mmar10_2481</name>
</gene>
<dbReference type="SUPFAM" id="SSF52540">
    <property type="entry name" value="P-loop containing nucleoside triphosphate hydrolases"/>
    <property type="match status" value="1"/>
</dbReference>
<dbReference type="GO" id="GO:0001517">
    <property type="term" value="F:N-acetylglucosamine 6-O-sulfotransferase activity"/>
    <property type="evidence" value="ECO:0007669"/>
    <property type="project" value="TreeGrafter"/>
</dbReference>
<name>Q0ALS4_MARMM</name>
<dbReference type="AlphaFoldDB" id="Q0ALS4"/>
<dbReference type="PANTHER" id="PTHR10704:SF44">
    <property type="entry name" value="LD35051P-RELATED"/>
    <property type="match status" value="1"/>
</dbReference>
<evidence type="ECO:0000313" key="2">
    <source>
        <dbReference type="Proteomes" id="UP000001964"/>
    </source>
</evidence>
<dbReference type="HOGENOM" id="CLU_046916_1_2_5"/>
<sequence>MIPLIIIGAPRSGSTFFTTAINRHPQIFVTNELRAWNVVANIADRLRKPSEMLPEHPLRNAYAKSVIKSLVDNIREFYAQEVNKTNLGCPVLSEQHYYRRVAVFGDKNPGYADANNNGCLDLMIEALPEAKFIHVYRDPRSCITSYLKLPIYSDDIDVTIKNWLRHTEPAIALGDKLLDDRFMSVRYEDFVSKKGLSIADRLVAFLGVDGRPEIRDFLEMERAQRTPYRAPVTPIEKLGGTSFKEHLTPEQIKMIQDKCGPIMKRLGYA</sequence>
<reference evidence="1 2" key="1">
    <citation type="submission" date="2006-08" db="EMBL/GenBank/DDBJ databases">
        <title>Complete sequence of Maricaulis maris MCS10.</title>
        <authorList>
            <consortium name="US DOE Joint Genome Institute"/>
            <person name="Copeland A."/>
            <person name="Lucas S."/>
            <person name="Lapidus A."/>
            <person name="Barry K."/>
            <person name="Detter J.C."/>
            <person name="Glavina del Rio T."/>
            <person name="Hammon N."/>
            <person name="Israni S."/>
            <person name="Dalin E."/>
            <person name="Tice H."/>
            <person name="Pitluck S."/>
            <person name="Saunders E."/>
            <person name="Brettin T."/>
            <person name="Bruce D."/>
            <person name="Han C."/>
            <person name="Tapia R."/>
            <person name="Gilna P."/>
            <person name="Schmutz J."/>
            <person name="Larimer F."/>
            <person name="Land M."/>
            <person name="Hauser L."/>
            <person name="Kyrpides N."/>
            <person name="Mikhailova N."/>
            <person name="Viollier P."/>
            <person name="Stephens C."/>
            <person name="Richardson P."/>
        </authorList>
    </citation>
    <scope>NUCLEOTIDE SEQUENCE [LARGE SCALE GENOMIC DNA]</scope>
    <source>
        <strain evidence="1 2">MCS10</strain>
    </source>
</reference>
<dbReference type="Pfam" id="PF13469">
    <property type="entry name" value="Sulfotransfer_3"/>
    <property type="match status" value="1"/>
</dbReference>